<dbReference type="EMBL" id="BARU01039118">
    <property type="protein sequence ID" value="GAH77819.1"/>
    <property type="molecule type" value="Genomic_DNA"/>
</dbReference>
<sequence>LLYGVTGLSRPSGFPFYWEQSAGAFIAIALFYAWAARGYLKRVWEAAVARQPLAEREDASASGQQEQHGWADPLAPRLALIGAACGFVALCLWYNLAGMSWWVAGIFFALIVLFATIFTRGRAESGVASTASFPFWQASRQLKSFLGSRALMPGGSHSNLVLLGSLIFLHFGTFPEGMTFQIESLKLGEEARVKTGHMTAIIVGAMLVGLLVNFHTFLSMSYEWGANTLQGGTTQGGYHVSI</sequence>
<comment type="caution">
    <text evidence="3">The sequence shown here is derived from an EMBL/GenBank/DDBJ whole genome shotgun (WGS) entry which is preliminary data.</text>
</comment>
<organism evidence="3">
    <name type="scientific">marine sediment metagenome</name>
    <dbReference type="NCBI Taxonomy" id="412755"/>
    <lineage>
        <taxon>unclassified sequences</taxon>
        <taxon>metagenomes</taxon>
        <taxon>ecological metagenomes</taxon>
    </lineage>
</organism>
<accession>X1JHK6</accession>
<evidence type="ECO:0000259" key="2">
    <source>
        <dbReference type="Pfam" id="PF20581"/>
    </source>
</evidence>
<feature type="non-terminal residue" evidence="3">
    <location>
        <position position="1"/>
    </location>
</feature>
<gene>
    <name evidence="3" type="ORF">S03H2_60673</name>
</gene>
<feature type="non-terminal residue" evidence="3">
    <location>
        <position position="242"/>
    </location>
</feature>
<evidence type="ECO:0000256" key="1">
    <source>
        <dbReference type="SAM" id="Phobius"/>
    </source>
</evidence>
<feature type="transmembrane region" description="Helical" evidence="1">
    <location>
        <begin position="20"/>
        <end position="40"/>
    </location>
</feature>
<dbReference type="InterPro" id="IPR046712">
    <property type="entry name" value="DUF6785"/>
</dbReference>
<feature type="transmembrane region" description="Helical" evidence="1">
    <location>
        <begin position="74"/>
        <end position="95"/>
    </location>
</feature>
<feature type="domain" description="DUF6785" evidence="2">
    <location>
        <begin position="5"/>
        <end position="225"/>
    </location>
</feature>
<feature type="transmembrane region" description="Helical" evidence="1">
    <location>
        <begin position="158"/>
        <end position="175"/>
    </location>
</feature>
<keyword evidence="1" id="KW-0472">Membrane</keyword>
<reference evidence="3" key="1">
    <citation type="journal article" date="2014" name="Front. Microbiol.">
        <title>High frequency of phylogenetically diverse reductive dehalogenase-homologous genes in deep subseafloor sedimentary metagenomes.</title>
        <authorList>
            <person name="Kawai M."/>
            <person name="Futagami T."/>
            <person name="Toyoda A."/>
            <person name="Takaki Y."/>
            <person name="Nishi S."/>
            <person name="Hori S."/>
            <person name="Arai W."/>
            <person name="Tsubouchi T."/>
            <person name="Morono Y."/>
            <person name="Uchiyama I."/>
            <person name="Ito T."/>
            <person name="Fujiyama A."/>
            <person name="Inagaki F."/>
            <person name="Takami H."/>
        </authorList>
    </citation>
    <scope>NUCLEOTIDE SEQUENCE</scope>
    <source>
        <strain evidence="3">Expedition CK06-06</strain>
    </source>
</reference>
<dbReference type="Pfam" id="PF20581">
    <property type="entry name" value="DUF6785"/>
    <property type="match status" value="1"/>
</dbReference>
<dbReference type="AlphaFoldDB" id="X1JHK6"/>
<evidence type="ECO:0000313" key="3">
    <source>
        <dbReference type="EMBL" id="GAH77819.1"/>
    </source>
</evidence>
<feature type="transmembrane region" description="Helical" evidence="1">
    <location>
        <begin position="101"/>
        <end position="119"/>
    </location>
</feature>
<proteinExistence type="predicted"/>
<protein>
    <recommendedName>
        <fullName evidence="2">DUF6785 domain-containing protein</fullName>
    </recommendedName>
</protein>
<keyword evidence="1" id="KW-0812">Transmembrane</keyword>
<keyword evidence="1" id="KW-1133">Transmembrane helix</keyword>
<name>X1JHK6_9ZZZZ</name>
<feature type="transmembrane region" description="Helical" evidence="1">
    <location>
        <begin position="195"/>
        <end position="214"/>
    </location>
</feature>